<evidence type="ECO:0000256" key="6">
    <source>
        <dbReference type="ARBA" id="ARBA00047334"/>
    </source>
</evidence>
<organism evidence="13 14">
    <name type="scientific">Oceanispirochaeta crateris</name>
    <dbReference type="NCBI Taxonomy" id="2518645"/>
    <lineage>
        <taxon>Bacteria</taxon>
        <taxon>Pseudomonadati</taxon>
        <taxon>Spirochaetota</taxon>
        <taxon>Spirochaetia</taxon>
        <taxon>Spirochaetales</taxon>
        <taxon>Spirochaetaceae</taxon>
        <taxon>Oceanispirochaeta</taxon>
    </lineage>
</organism>
<name>A0A5C1QNF7_9SPIO</name>
<keyword evidence="14" id="KW-1185">Reference proteome</keyword>
<dbReference type="AlphaFoldDB" id="A0A5C1QNF7"/>
<feature type="binding site" evidence="9">
    <location>
        <begin position="26"/>
        <end position="30"/>
    </location>
    <ligand>
        <name>4-amino-2-methyl-5-(diphosphooxymethyl)pyrimidine</name>
        <dbReference type="ChEBI" id="CHEBI:57841"/>
    </ligand>
</feature>
<proteinExistence type="inferred from homology"/>
<feature type="binding site" evidence="9">
    <location>
        <position position="154"/>
    </location>
    <ligand>
        <name>2-[(2R,5Z)-2-carboxy-4-methylthiazol-5(2H)-ylidene]ethyl phosphate</name>
        <dbReference type="ChEBI" id="CHEBI:62899"/>
    </ligand>
</feature>
<dbReference type="Gene3D" id="3.20.20.70">
    <property type="entry name" value="Aldolase class I"/>
    <property type="match status" value="1"/>
</dbReference>
<feature type="binding site" evidence="9">
    <location>
        <position position="59"/>
    </location>
    <ligand>
        <name>4-amino-2-methyl-5-(diphosphooxymethyl)pyrimidine</name>
        <dbReference type="ChEBI" id="CHEBI:57841"/>
    </ligand>
</feature>
<comment type="cofactor">
    <cofactor evidence="9">
        <name>Mg(2+)</name>
        <dbReference type="ChEBI" id="CHEBI:18420"/>
    </cofactor>
    <text evidence="9">Binds 1 Mg(2+) ion per subunit.</text>
</comment>
<dbReference type="InterPro" id="IPR022998">
    <property type="entry name" value="ThiamineP_synth_TenI"/>
</dbReference>
<dbReference type="GO" id="GO:0005737">
    <property type="term" value="C:cytoplasm"/>
    <property type="evidence" value="ECO:0007669"/>
    <property type="project" value="TreeGrafter"/>
</dbReference>
<dbReference type="OrthoDB" id="9812206at2"/>
<feature type="binding site" evidence="9">
    <location>
        <position position="79"/>
    </location>
    <ligand>
        <name>Mg(2+)</name>
        <dbReference type="ChEBI" id="CHEBI:18420"/>
    </ligand>
</feature>
<reference evidence="13 14" key="1">
    <citation type="submission" date="2019-02" db="EMBL/GenBank/DDBJ databases">
        <title>Complete Genome Sequence and Methylome Analysis of free living Spirochaetas.</title>
        <authorList>
            <person name="Fomenkov A."/>
            <person name="Dubinina G."/>
            <person name="Leshcheva N."/>
            <person name="Mikheeva N."/>
            <person name="Grabovich M."/>
            <person name="Vincze T."/>
            <person name="Roberts R.J."/>
        </authorList>
    </citation>
    <scope>NUCLEOTIDE SEQUENCE [LARGE SCALE GENOMIC DNA]</scope>
    <source>
        <strain evidence="13 14">K2</strain>
    </source>
</reference>
<dbReference type="GO" id="GO:0000287">
    <property type="term" value="F:magnesium ion binding"/>
    <property type="evidence" value="ECO:0007669"/>
    <property type="project" value="UniProtKB-UniRule"/>
</dbReference>
<keyword evidence="3 9" id="KW-0479">Metal-binding</keyword>
<comment type="catalytic activity">
    <reaction evidence="7 9 10">
        <text>2-(2-carboxy-4-methylthiazol-5-yl)ethyl phosphate + 4-amino-2-methyl-5-(diphosphooxymethyl)pyrimidine + 2 H(+) = thiamine phosphate + CO2 + diphosphate</text>
        <dbReference type="Rhea" id="RHEA:47848"/>
        <dbReference type="ChEBI" id="CHEBI:15378"/>
        <dbReference type="ChEBI" id="CHEBI:16526"/>
        <dbReference type="ChEBI" id="CHEBI:33019"/>
        <dbReference type="ChEBI" id="CHEBI:37575"/>
        <dbReference type="ChEBI" id="CHEBI:57841"/>
        <dbReference type="ChEBI" id="CHEBI:62890"/>
        <dbReference type="EC" id="2.5.1.3"/>
    </reaction>
</comment>
<evidence type="ECO:0000259" key="12">
    <source>
        <dbReference type="Pfam" id="PF02581"/>
    </source>
</evidence>
<dbReference type="GO" id="GO:0009228">
    <property type="term" value="P:thiamine biosynthetic process"/>
    <property type="evidence" value="ECO:0007669"/>
    <property type="project" value="UniProtKB-KW"/>
</dbReference>
<dbReference type="PANTHER" id="PTHR20857">
    <property type="entry name" value="THIAMINE-PHOSPHATE PYROPHOSPHORYLASE"/>
    <property type="match status" value="1"/>
</dbReference>
<keyword evidence="2 9" id="KW-0808">Transferase</keyword>
<dbReference type="SUPFAM" id="SSF51391">
    <property type="entry name" value="Thiamin phosphate synthase"/>
    <property type="match status" value="1"/>
</dbReference>
<feature type="binding site" evidence="9">
    <location>
        <position position="98"/>
    </location>
    <ligand>
        <name>4-amino-2-methyl-5-(diphosphooxymethyl)pyrimidine</name>
        <dbReference type="ChEBI" id="CHEBI:57841"/>
    </ligand>
</feature>
<feature type="binding site" evidence="9">
    <location>
        <position position="60"/>
    </location>
    <ligand>
        <name>Mg(2+)</name>
        <dbReference type="ChEBI" id="CHEBI:18420"/>
    </ligand>
</feature>
<dbReference type="UniPathway" id="UPA00060">
    <property type="reaction ID" value="UER00141"/>
</dbReference>
<evidence type="ECO:0000256" key="3">
    <source>
        <dbReference type="ARBA" id="ARBA00022723"/>
    </source>
</evidence>
<dbReference type="HAMAP" id="MF_00097">
    <property type="entry name" value="TMP_synthase"/>
    <property type="match status" value="1"/>
</dbReference>
<dbReference type="EC" id="2.5.1.3" evidence="9"/>
<evidence type="ECO:0000313" key="13">
    <source>
        <dbReference type="EMBL" id="QEN08106.1"/>
    </source>
</evidence>
<dbReference type="Proteomes" id="UP000324209">
    <property type="component" value="Chromosome"/>
</dbReference>
<dbReference type="GO" id="GO:0009229">
    <property type="term" value="P:thiamine diphosphate biosynthetic process"/>
    <property type="evidence" value="ECO:0007669"/>
    <property type="project" value="UniProtKB-UniRule"/>
</dbReference>
<evidence type="ECO:0000313" key="14">
    <source>
        <dbReference type="Proteomes" id="UP000324209"/>
    </source>
</evidence>
<comment type="similarity">
    <text evidence="9 10">Belongs to the thiamine-phosphate synthase family.</text>
</comment>
<evidence type="ECO:0000256" key="11">
    <source>
        <dbReference type="RuleBase" id="RU004253"/>
    </source>
</evidence>
<evidence type="ECO:0000256" key="7">
    <source>
        <dbReference type="ARBA" id="ARBA00047851"/>
    </source>
</evidence>
<evidence type="ECO:0000256" key="9">
    <source>
        <dbReference type="HAMAP-Rule" id="MF_00097"/>
    </source>
</evidence>
<dbReference type="Pfam" id="PF02581">
    <property type="entry name" value="TMP-TENI"/>
    <property type="match status" value="1"/>
</dbReference>
<keyword evidence="5 9" id="KW-0784">Thiamine biosynthesis</keyword>
<comment type="pathway">
    <text evidence="1 9 11">Cofactor biosynthesis; thiamine diphosphate biosynthesis; thiamine phosphate from 4-amino-2-methyl-5-diphosphomethylpyrimidine and 4-methyl-5-(2-phosphoethyl)-thiazole: step 1/1.</text>
</comment>
<feature type="domain" description="Thiamine phosphate synthase/TenI" evidence="12">
    <location>
        <begin position="10"/>
        <end position="177"/>
    </location>
</feature>
<dbReference type="InterPro" id="IPR034291">
    <property type="entry name" value="TMP_synthase"/>
</dbReference>
<sequence length="197" mass="21182">MAELYGFASNLEEAQMLMAAGVSVIQYRNKGQDHDSLVSTVKKIMTHSHSYPHVQIIVNDSLEAALESAAHGVHLGQDDGDYKSICKQYAQKLMIGVSVDTVQEAIEAEQAGAHSIGAGAVFGSLTKPEAPHMGVPLLKEICRSVSVPVSAIGGITLENLDEVMQAGASYICVISDIMGRDEPELRIQEYLKKLEEG</sequence>
<dbReference type="GO" id="GO:0004789">
    <property type="term" value="F:thiamine-phosphate diphosphorylase activity"/>
    <property type="evidence" value="ECO:0007669"/>
    <property type="project" value="UniProtKB-UniRule"/>
</dbReference>
<dbReference type="InterPro" id="IPR036206">
    <property type="entry name" value="ThiamineP_synth_sf"/>
</dbReference>
<evidence type="ECO:0000256" key="2">
    <source>
        <dbReference type="ARBA" id="ARBA00022679"/>
    </source>
</evidence>
<dbReference type="RefSeq" id="WP_149486186.1">
    <property type="nucleotide sequence ID" value="NZ_CP036150.1"/>
</dbReference>
<keyword evidence="4 9" id="KW-0460">Magnesium</keyword>
<feature type="binding site" evidence="9">
    <location>
        <begin position="124"/>
        <end position="126"/>
    </location>
    <ligand>
        <name>2-[(2R,5Z)-2-carboxy-4-methylthiazol-5(2H)-ylidene]ethyl phosphate</name>
        <dbReference type="ChEBI" id="CHEBI:62899"/>
    </ligand>
</feature>
<dbReference type="EMBL" id="CP036150">
    <property type="protein sequence ID" value="QEN08106.1"/>
    <property type="molecule type" value="Genomic_DNA"/>
</dbReference>
<dbReference type="CDD" id="cd00564">
    <property type="entry name" value="TMP_TenI"/>
    <property type="match status" value="1"/>
</dbReference>
<evidence type="ECO:0000256" key="1">
    <source>
        <dbReference type="ARBA" id="ARBA00005165"/>
    </source>
</evidence>
<evidence type="ECO:0000256" key="8">
    <source>
        <dbReference type="ARBA" id="ARBA00047883"/>
    </source>
</evidence>
<comment type="catalytic activity">
    <reaction evidence="8 9 10">
        <text>2-[(2R,5Z)-2-carboxy-4-methylthiazol-5(2H)-ylidene]ethyl phosphate + 4-amino-2-methyl-5-(diphosphooxymethyl)pyrimidine + 2 H(+) = thiamine phosphate + CO2 + diphosphate</text>
        <dbReference type="Rhea" id="RHEA:47844"/>
        <dbReference type="ChEBI" id="CHEBI:15378"/>
        <dbReference type="ChEBI" id="CHEBI:16526"/>
        <dbReference type="ChEBI" id="CHEBI:33019"/>
        <dbReference type="ChEBI" id="CHEBI:37575"/>
        <dbReference type="ChEBI" id="CHEBI:57841"/>
        <dbReference type="ChEBI" id="CHEBI:62899"/>
        <dbReference type="EC" id="2.5.1.3"/>
    </reaction>
</comment>
<comment type="catalytic activity">
    <reaction evidence="6 9 10">
        <text>4-methyl-5-(2-phosphooxyethyl)-thiazole + 4-amino-2-methyl-5-(diphosphooxymethyl)pyrimidine + H(+) = thiamine phosphate + diphosphate</text>
        <dbReference type="Rhea" id="RHEA:22328"/>
        <dbReference type="ChEBI" id="CHEBI:15378"/>
        <dbReference type="ChEBI" id="CHEBI:33019"/>
        <dbReference type="ChEBI" id="CHEBI:37575"/>
        <dbReference type="ChEBI" id="CHEBI:57841"/>
        <dbReference type="ChEBI" id="CHEBI:58296"/>
        <dbReference type="EC" id="2.5.1.3"/>
    </reaction>
</comment>
<accession>A0A5C1QNF7</accession>
<evidence type="ECO:0000256" key="10">
    <source>
        <dbReference type="RuleBase" id="RU003826"/>
    </source>
</evidence>
<feature type="binding site" evidence="9">
    <location>
        <position position="127"/>
    </location>
    <ligand>
        <name>4-amino-2-methyl-5-(diphosphooxymethyl)pyrimidine</name>
        <dbReference type="ChEBI" id="CHEBI:57841"/>
    </ligand>
</feature>
<dbReference type="PANTHER" id="PTHR20857:SF15">
    <property type="entry name" value="THIAMINE-PHOSPHATE SYNTHASE"/>
    <property type="match status" value="1"/>
</dbReference>
<dbReference type="KEGG" id="ock:EXM22_08945"/>
<dbReference type="InterPro" id="IPR013785">
    <property type="entry name" value="Aldolase_TIM"/>
</dbReference>
<evidence type="ECO:0000256" key="4">
    <source>
        <dbReference type="ARBA" id="ARBA00022842"/>
    </source>
</evidence>
<protein>
    <recommendedName>
        <fullName evidence="9">Thiamine-phosphate synthase</fullName>
        <shortName evidence="9">TP synthase</shortName>
        <shortName evidence="9">TPS</shortName>
        <ecNumber evidence="9">2.5.1.3</ecNumber>
    </recommendedName>
    <alternativeName>
        <fullName evidence="9">Thiamine-phosphate pyrophosphorylase</fullName>
        <shortName evidence="9">TMP pyrophosphorylase</shortName>
        <shortName evidence="9">TMP-PPase</shortName>
    </alternativeName>
</protein>
<gene>
    <name evidence="9 13" type="primary">thiE</name>
    <name evidence="13" type="ORF">EXM22_08945</name>
</gene>
<feature type="binding site" evidence="9">
    <location>
        <begin position="174"/>
        <end position="175"/>
    </location>
    <ligand>
        <name>2-[(2R,5Z)-2-carboxy-4-methylthiazol-5(2H)-ylidene]ethyl phosphate</name>
        <dbReference type="ChEBI" id="CHEBI:62899"/>
    </ligand>
</feature>
<evidence type="ECO:0000256" key="5">
    <source>
        <dbReference type="ARBA" id="ARBA00022977"/>
    </source>
</evidence>
<dbReference type="NCBIfam" id="TIGR00693">
    <property type="entry name" value="thiE"/>
    <property type="match status" value="1"/>
</dbReference>
<comment type="function">
    <text evidence="9">Condenses 4-methyl-5-(beta-hydroxyethyl)thiazole monophosphate (THZ-P) and 2-methyl-4-amino-5-hydroxymethyl pyrimidine pyrophosphate (HMP-PP) to form thiamine monophosphate (TMP).</text>
</comment>